<name>A0A1F4UJY2_UNCKA</name>
<gene>
    <name evidence="1" type="ORF">A2V49_01600</name>
</gene>
<reference evidence="1 2" key="1">
    <citation type="journal article" date="2016" name="Nat. Commun.">
        <title>Thousands of microbial genomes shed light on interconnected biogeochemical processes in an aquifer system.</title>
        <authorList>
            <person name="Anantharaman K."/>
            <person name="Brown C.T."/>
            <person name="Hug L.A."/>
            <person name="Sharon I."/>
            <person name="Castelle C.J."/>
            <person name="Probst A.J."/>
            <person name="Thomas B.C."/>
            <person name="Singh A."/>
            <person name="Wilkins M.J."/>
            <person name="Karaoz U."/>
            <person name="Brodie E.L."/>
            <person name="Williams K.H."/>
            <person name="Hubbard S.S."/>
            <person name="Banfield J.F."/>
        </authorList>
    </citation>
    <scope>NUCLEOTIDE SEQUENCE [LARGE SCALE GENOMIC DNA]</scope>
</reference>
<comment type="caution">
    <text evidence="1">The sequence shown here is derived from an EMBL/GenBank/DDBJ whole genome shotgun (WGS) entry which is preliminary data.</text>
</comment>
<dbReference type="AlphaFoldDB" id="A0A1F4UJY2"/>
<dbReference type="Proteomes" id="UP000178615">
    <property type="component" value="Unassembled WGS sequence"/>
</dbReference>
<accession>A0A1F4UJY2</accession>
<organism evidence="1 2">
    <name type="scientific">candidate division WWE3 bacterium RBG_19FT_COMBO_34_6</name>
    <dbReference type="NCBI Taxonomy" id="1802612"/>
    <lineage>
        <taxon>Bacteria</taxon>
        <taxon>Katanobacteria</taxon>
    </lineage>
</organism>
<protein>
    <submittedName>
        <fullName evidence="1">Uncharacterized protein</fullName>
    </submittedName>
</protein>
<evidence type="ECO:0000313" key="2">
    <source>
        <dbReference type="Proteomes" id="UP000178615"/>
    </source>
</evidence>
<evidence type="ECO:0000313" key="1">
    <source>
        <dbReference type="EMBL" id="OGC45275.1"/>
    </source>
</evidence>
<dbReference type="EMBL" id="MEUV01000045">
    <property type="protein sequence ID" value="OGC45275.1"/>
    <property type="molecule type" value="Genomic_DNA"/>
</dbReference>
<proteinExistence type="predicted"/>
<sequence>MAQTPIVSVRAVKGRKYGWEKEVILTLSRKAKVERVISDTLESLEISLNLEEAERLKQQLDEVLKQL</sequence>